<proteinExistence type="predicted"/>
<keyword evidence="3" id="KW-1185">Reference proteome</keyword>
<comment type="caution">
    <text evidence="2">The sequence shown here is derived from an EMBL/GenBank/DDBJ whole genome shotgun (WGS) entry which is preliminary data.</text>
</comment>
<reference evidence="2" key="1">
    <citation type="submission" date="2018-03" db="EMBL/GenBank/DDBJ databases">
        <authorList>
            <person name="Guldener U."/>
        </authorList>
    </citation>
    <scope>NUCLEOTIDE SEQUENCE</scope>
</reference>
<dbReference type="GO" id="GO:0030008">
    <property type="term" value="C:TRAPP complex"/>
    <property type="evidence" value="ECO:0007669"/>
    <property type="project" value="TreeGrafter"/>
</dbReference>
<feature type="region of interest" description="Disordered" evidence="1">
    <location>
        <begin position="1"/>
        <end position="77"/>
    </location>
</feature>
<name>A0AAE8SWV3_9PEZI</name>
<evidence type="ECO:0000313" key="3">
    <source>
        <dbReference type="Proteomes" id="UP001187682"/>
    </source>
</evidence>
<sequence length="442" mass="48228">MEGSSSPKGSPQGHSRNKSVTKGARPRSSTKGPLDLNDPLSPQPTPIRLSKNLERNSPSRQSSPHPHSAISSPVPDVGPPAAKDFSFLLRPEIYHPLTPLNVPLAFRNSPKQPTPDTPIQDLLSRGHYRAAAIAAVQELTSTIPGAPRIDPTDHARIFNLLYIRLTCLTLIDATPLAAQEVKAFEDLNNPAVYVDAATGEHLVPWDLRVLNVRLQALGFGDPRRAVMSYHELVREARDGVARAAARRDNSGKELWKERLNDLGIRMAGALVEMDDLVGAGQLLATLRDRGDGKLVLSRALLWLHLGNADEARRVVEGWKGEGGVGSKVVLALAEMADGDFGAALDRWRALREDEEDEGGEMVGMNMAVCLLYLGRMEEARSLLEDLVGKGFSSRTLLSNLATIYELCTERGKKALKLELVDRVAAMDESATGWEKVNADFKL</sequence>
<dbReference type="AlphaFoldDB" id="A0AAE8SWV3"/>
<dbReference type="Gene3D" id="1.25.40.10">
    <property type="entry name" value="Tetratricopeptide repeat domain"/>
    <property type="match status" value="1"/>
</dbReference>
<dbReference type="InterPro" id="IPR011990">
    <property type="entry name" value="TPR-like_helical_dom_sf"/>
</dbReference>
<dbReference type="Proteomes" id="UP001187682">
    <property type="component" value="Unassembled WGS sequence"/>
</dbReference>
<dbReference type="PANTHER" id="PTHR21581:SF6">
    <property type="entry name" value="TRAFFICKING PROTEIN PARTICLE COMPLEX SUBUNIT 12"/>
    <property type="match status" value="1"/>
</dbReference>
<dbReference type="GO" id="GO:0005794">
    <property type="term" value="C:Golgi apparatus"/>
    <property type="evidence" value="ECO:0007669"/>
    <property type="project" value="TreeGrafter"/>
</dbReference>
<gene>
    <name evidence="2" type="ORF">DNG_06717</name>
</gene>
<organism evidence="2 3">
    <name type="scientific">Cephalotrichum gorgonifer</name>
    <dbReference type="NCBI Taxonomy" id="2041049"/>
    <lineage>
        <taxon>Eukaryota</taxon>
        <taxon>Fungi</taxon>
        <taxon>Dikarya</taxon>
        <taxon>Ascomycota</taxon>
        <taxon>Pezizomycotina</taxon>
        <taxon>Sordariomycetes</taxon>
        <taxon>Hypocreomycetidae</taxon>
        <taxon>Microascales</taxon>
        <taxon>Microascaceae</taxon>
        <taxon>Cephalotrichum</taxon>
    </lineage>
</organism>
<feature type="compositionally biased region" description="Polar residues" evidence="1">
    <location>
        <begin position="1"/>
        <end position="20"/>
    </location>
</feature>
<accession>A0AAE8SWV3</accession>
<evidence type="ECO:0000313" key="2">
    <source>
        <dbReference type="EMBL" id="SPO04034.1"/>
    </source>
</evidence>
<dbReference type="EMBL" id="ONZQ02000009">
    <property type="protein sequence ID" value="SPO04034.1"/>
    <property type="molecule type" value="Genomic_DNA"/>
</dbReference>
<evidence type="ECO:0008006" key="4">
    <source>
        <dbReference type="Google" id="ProtNLM"/>
    </source>
</evidence>
<dbReference type="PANTHER" id="PTHR21581">
    <property type="entry name" value="D-ALANYL-D-ALANINE CARBOXYPEPTIDASE"/>
    <property type="match status" value="1"/>
</dbReference>
<evidence type="ECO:0000256" key="1">
    <source>
        <dbReference type="SAM" id="MobiDB-lite"/>
    </source>
</evidence>
<protein>
    <recommendedName>
        <fullName evidence="4">Trafficking protein particle complex subunit 12</fullName>
    </recommendedName>
</protein>
<feature type="compositionally biased region" description="Low complexity" evidence="1">
    <location>
        <begin position="58"/>
        <end position="75"/>
    </location>
</feature>